<dbReference type="InterPro" id="IPR010982">
    <property type="entry name" value="Lambda_DNA-bd_dom_sf"/>
</dbReference>
<evidence type="ECO:0000313" key="2">
    <source>
        <dbReference type="EMBL" id="ASN68047.1"/>
    </source>
</evidence>
<accession>A0A2H4J449</accession>
<dbReference type="EMBL" id="MF417871">
    <property type="protein sequence ID" value="ASN68047.1"/>
    <property type="molecule type" value="Genomic_DNA"/>
</dbReference>
<dbReference type="SUPFAM" id="SSF47413">
    <property type="entry name" value="lambda repressor-like DNA-binding domains"/>
    <property type="match status" value="1"/>
</dbReference>
<dbReference type="GO" id="GO:0003677">
    <property type="term" value="F:DNA binding"/>
    <property type="evidence" value="ECO:0007669"/>
    <property type="project" value="InterPro"/>
</dbReference>
<sequence length="74" mass="8936">MAISYAPLRHLMEKHEISYRKLRAELDIHSTYTTRMKNDAGYVSLETIDLLCEYFDVSVNEIIEYYDQYEYEED</sequence>
<name>A0A2H4J449_9CAUD</name>
<gene>
    <name evidence="2" type="ORF">8F11_12</name>
</gene>
<proteinExistence type="predicted"/>
<organism evidence="2">
    <name type="scientific">uncultured Caudovirales phage</name>
    <dbReference type="NCBI Taxonomy" id="2100421"/>
    <lineage>
        <taxon>Viruses</taxon>
        <taxon>Duplodnaviria</taxon>
        <taxon>Heunggongvirae</taxon>
        <taxon>Uroviricota</taxon>
        <taxon>Caudoviricetes</taxon>
        <taxon>Peduoviridae</taxon>
        <taxon>Maltschvirus</taxon>
        <taxon>Maltschvirus maltsch</taxon>
    </lineage>
</organism>
<evidence type="ECO:0000259" key="1">
    <source>
        <dbReference type="PROSITE" id="PS50943"/>
    </source>
</evidence>
<dbReference type="PROSITE" id="PS50943">
    <property type="entry name" value="HTH_CROC1"/>
    <property type="match status" value="1"/>
</dbReference>
<dbReference type="InterPro" id="IPR001387">
    <property type="entry name" value="Cro/C1-type_HTH"/>
</dbReference>
<feature type="domain" description="HTH cro/C1-type" evidence="1">
    <location>
        <begin position="41"/>
        <end position="62"/>
    </location>
</feature>
<reference evidence="2" key="1">
    <citation type="submission" date="2017-06" db="EMBL/GenBank/DDBJ databases">
        <title>Novel phages from South African skin metaviromes.</title>
        <authorList>
            <person name="van Zyl L.J."/>
            <person name="Abrahams Y."/>
            <person name="Stander E.A."/>
            <person name="Kirby B.M."/>
            <person name="Clavaud C."/>
            <person name="Farcet C."/>
            <person name="Breton L."/>
            <person name="Trindade M.I."/>
        </authorList>
    </citation>
    <scope>NUCLEOTIDE SEQUENCE</scope>
</reference>
<dbReference type="Gene3D" id="1.10.260.40">
    <property type="entry name" value="lambda repressor-like DNA-binding domains"/>
    <property type="match status" value="1"/>
</dbReference>
<dbReference type="Pfam" id="PF13443">
    <property type="entry name" value="HTH_26"/>
    <property type="match status" value="1"/>
</dbReference>
<protein>
    <recommendedName>
        <fullName evidence="1">HTH cro/C1-type domain-containing protein</fullName>
    </recommendedName>
</protein>